<gene>
    <name evidence="2" type="ORF">L596_024201</name>
</gene>
<feature type="region of interest" description="Disordered" evidence="1">
    <location>
        <begin position="1"/>
        <end position="25"/>
    </location>
</feature>
<dbReference type="AlphaFoldDB" id="A0A4V5ZZN3"/>
<reference evidence="2 3" key="2">
    <citation type="journal article" date="2019" name="G3 (Bethesda)">
        <title>Hybrid Assembly of the Genome of the Entomopathogenic Nematode Steinernema carpocapsae Identifies the X-Chromosome.</title>
        <authorList>
            <person name="Serra L."/>
            <person name="Macchietto M."/>
            <person name="Macias-Munoz A."/>
            <person name="McGill C.J."/>
            <person name="Rodriguez I.M."/>
            <person name="Rodriguez B."/>
            <person name="Murad R."/>
            <person name="Mortazavi A."/>
        </authorList>
    </citation>
    <scope>NUCLEOTIDE SEQUENCE [LARGE SCALE GENOMIC DNA]</scope>
    <source>
        <strain evidence="2 3">ALL</strain>
    </source>
</reference>
<dbReference type="EMBL" id="AZBU02000008">
    <property type="protein sequence ID" value="TKR68185.1"/>
    <property type="molecule type" value="Genomic_DNA"/>
</dbReference>
<keyword evidence="3" id="KW-1185">Reference proteome</keyword>
<accession>A0A4V5ZZN3</accession>
<evidence type="ECO:0000256" key="1">
    <source>
        <dbReference type="SAM" id="MobiDB-lite"/>
    </source>
</evidence>
<evidence type="ECO:0000313" key="3">
    <source>
        <dbReference type="Proteomes" id="UP000298663"/>
    </source>
</evidence>
<proteinExistence type="predicted"/>
<dbReference type="Proteomes" id="UP000298663">
    <property type="component" value="Unassembled WGS sequence"/>
</dbReference>
<name>A0A4V5ZZN3_STECR</name>
<protein>
    <submittedName>
        <fullName evidence="2">Uncharacterized protein</fullName>
    </submittedName>
</protein>
<sequence>MPSLTANGSEVAKPPSADFAWRRSRRSRKKARSAFCFGRAGAKTGGLSPFCKPIDTSNCQAALFWGKKG</sequence>
<evidence type="ECO:0000313" key="2">
    <source>
        <dbReference type="EMBL" id="TKR68185.1"/>
    </source>
</evidence>
<organism evidence="2 3">
    <name type="scientific">Steinernema carpocapsae</name>
    <name type="common">Entomopathogenic nematode</name>
    <dbReference type="NCBI Taxonomy" id="34508"/>
    <lineage>
        <taxon>Eukaryota</taxon>
        <taxon>Metazoa</taxon>
        <taxon>Ecdysozoa</taxon>
        <taxon>Nematoda</taxon>
        <taxon>Chromadorea</taxon>
        <taxon>Rhabditida</taxon>
        <taxon>Tylenchina</taxon>
        <taxon>Panagrolaimomorpha</taxon>
        <taxon>Strongyloidoidea</taxon>
        <taxon>Steinernematidae</taxon>
        <taxon>Steinernema</taxon>
    </lineage>
</organism>
<reference evidence="2 3" key="1">
    <citation type="journal article" date="2015" name="Genome Biol.">
        <title>Comparative genomics of Steinernema reveals deeply conserved gene regulatory networks.</title>
        <authorList>
            <person name="Dillman A.R."/>
            <person name="Macchietto M."/>
            <person name="Porter C.F."/>
            <person name="Rogers A."/>
            <person name="Williams B."/>
            <person name="Antoshechkin I."/>
            <person name="Lee M.M."/>
            <person name="Goodwin Z."/>
            <person name="Lu X."/>
            <person name="Lewis E.E."/>
            <person name="Goodrich-Blair H."/>
            <person name="Stock S.P."/>
            <person name="Adams B.J."/>
            <person name="Sternberg P.W."/>
            <person name="Mortazavi A."/>
        </authorList>
    </citation>
    <scope>NUCLEOTIDE SEQUENCE [LARGE SCALE GENOMIC DNA]</scope>
    <source>
        <strain evidence="2 3">ALL</strain>
    </source>
</reference>
<comment type="caution">
    <text evidence="2">The sequence shown here is derived from an EMBL/GenBank/DDBJ whole genome shotgun (WGS) entry which is preliminary data.</text>
</comment>